<evidence type="ECO:0000313" key="3">
    <source>
        <dbReference type="Proteomes" id="UP001153555"/>
    </source>
</evidence>
<sequence length="145" mass="16670">RRKIRPGLQCRHAGFGILKEDALEMSRKREIEFLECLMKEGKPNPMSSEVTFHPWSCMADAALMLYHKEQGIEFHLLQMVKKNGKIVSPIQYSVPGSYTHIFFKAVPRNVDCADLSPQLFFAEIFCCGLKFHPTHCFIIKPNDDP</sequence>
<feature type="non-terminal residue" evidence="2">
    <location>
        <position position="1"/>
    </location>
</feature>
<evidence type="ECO:0000259" key="1">
    <source>
        <dbReference type="Pfam" id="PF12274"/>
    </source>
</evidence>
<gene>
    <name evidence="2" type="ORF">SHERM_05475</name>
</gene>
<organism evidence="2 3">
    <name type="scientific">Striga hermonthica</name>
    <name type="common">Purple witchweed</name>
    <name type="synonym">Buchnera hermonthica</name>
    <dbReference type="NCBI Taxonomy" id="68872"/>
    <lineage>
        <taxon>Eukaryota</taxon>
        <taxon>Viridiplantae</taxon>
        <taxon>Streptophyta</taxon>
        <taxon>Embryophyta</taxon>
        <taxon>Tracheophyta</taxon>
        <taxon>Spermatophyta</taxon>
        <taxon>Magnoliopsida</taxon>
        <taxon>eudicotyledons</taxon>
        <taxon>Gunneridae</taxon>
        <taxon>Pentapetalae</taxon>
        <taxon>asterids</taxon>
        <taxon>lamiids</taxon>
        <taxon>Lamiales</taxon>
        <taxon>Orobanchaceae</taxon>
        <taxon>Buchnereae</taxon>
        <taxon>Striga</taxon>
    </lineage>
</organism>
<proteinExistence type="predicted"/>
<comment type="caution">
    <text evidence="2">The sequence shown here is derived from an EMBL/GenBank/DDBJ whole genome shotgun (WGS) entry which is preliminary data.</text>
</comment>
<feature type="domain" description="DUF3615" evidence="1">
    <location>
        <begin position="59"/>
        <end position="143"/>
    </location>
</feature>
<dbReference type="Proteomes" id="UP001153555">
    <property type="component" value="Unassembled WGS sequence"/>
</dbReference>
<reference evidence="2" key="1">
    <citation type="submission" date="2019-12" db="EMBL/GenBank/DDBJ databases">
        <authorList>
            <person name="Scholes J."/>
        </authorList>
    </citation>
    <scope>NUCLEOTIDE SEQUENCE</scope>
</reference>
<dbReference type="Pfam" id="PF12274">
    <property type="entry name" value="DUF3615"/>
    <property type="match status" value="1"/>
</dbReference>
<dbReference type="AlphaFoldDB" id="A0A9N7RNA5"/>
<protein>
    <recommendedName>
        <fullName evidence="1">DUF3615 domain-containing protein</fullName>
    </recommendedName>
</protein>
<dbReference type="EMBL" id="CACSLK010031421">
    <property type="protein sequence ID" value="CAA0838902.1"/>
    <property type="molecule type" value="Genomic_DNA"/>
</dbReference>
<keyword evidence="3" id="KW-1185">Reference proteome</keyword>
<accession>A0A9N7RNA5</accession>
<name>A0A9N7RNA5_STRHE</name>
<evidence type="ECO:0000313" key="2">
    <source>
        <dbReference type="EMBL" id="CAA0838902.1"/>
    </source>
</evidence>
<dbReference type="InterPro" id="IPR022059">
    <property type="entry name" value="DUF3615"/>
</dbReference>
<dbReference type="OrthoDB" id="918832at2759"/>
<feature type="non-terminal residue" evidence="2">
    <location>
        <position position="145"/>
    </location>
</feature>